<organism evidence="2 3">
    <name type="scientific">Elysia marginata</name>
    <dbReference type="NCBI Taxonomy" id="1093978"/>
    <lineage>
        <taxon>Eukaryota</taxon>
        <taxon>Metazoa</taxon>
        <taxon>Spiralia</taxon>
        <taxon>Lophotrochozoa</taxon>
        <taxon>Mollusca</taxon>
        <taxon>Gastropoda</taxon>
        <taxon>Heterobranchia</taxon>
        <taxon>Euthyneura</taxon>
        <taxon>Panpulmonata</taxon>
        <taxon>Sacoglossa</taxon>
        <taxon>Placobranchoidea</taxon>
        <taxon>Plakobranchidae</taxon>
        <taxon>Elysia</taxon>
    </lineage>
</organism>
<dbReference type="Proteomes" id="UP000762676">
    <property type="component" value="Unassembled WGS sequence"/>
</dbReference>
<reference evidence="2 3" key="1">
    <citation type="journal article" date="2021" name="Elife">
        <title>Chloroplast acquisition without the gene transfer in kleptoplastic sea slugs, Plakobranchus ocellatus.</title>
        <authorList>
            <person name="Maeda T."/>
            <person name="Takahashi S."/>
            <person name="Yoshida T."/>
            <person name="Shimamura S."/>
            <person name="Takaki Y."/>
            <person name="Nagai Y."/>
            <person name="Toyoda A."/>
            <person name="Suzuki Y."/>
            <person name="Arimoto A."/>
            <person name="Ishii H."/>
            <person name="Satoh N."/>
            <person name="Nishiyama T."/>
            <person name="Hasebe M."/>
            <person name="Maruyama T."/>
            <person name="Minagawa J."/>
            <person name="Obokata J."/>
            <person name="Shigenobu S."/>
        </authorList>
    </citation>
    <scope>NUCLEOTIDE SEQUENCE [LARGE SCALE GENOMIC DNA]</scope>
</reference>
<name>A0AAV4GZ23_9GAST</name>
<comment type="caution">
    <text evidence="2">The sequence shown here is derived from an EMBL/GenBank/DDBJ whole genome shotgun (WGS) entry which is preliminary data.</text>
</comment>
<dbReference type="AlphaFoldDB" id="A0AAV4GZ23"/>
<keyword evidence="3" id="KW-1185">Reference proteome</keyword>
<sequence>MKVNITEASSCRFSSSFVKFSSMKRSMAPGSSGAKQPRILAEQAIDMLFDLDEELESDDYNYPDSDLESVSSCDEPDDSDSCSSDRSRSRPTVVVVLILDLDL</sequence>
<feature type="compositionally biased region" description="Acidic residues" evidence="1">
    <location>
        <begin position="57"/>
        <end position="67"/>
    </location>
</feature>
<gene>
    <name evidence="2" type="ORF">ElyMa_004301900</name>
</gene>
<evidence type="ECO:0000256" key="1">
    <source>
        <dbReference type="SAM" id="MobiDB-lite"/>
    </source>
</evidence>
<accession>A0AAV4GZ23</accession>
<evidence type="ECO:0000313" key="2">
    <source>
        <dbReference type="EMBL" id="GFR90346.1"/>
    </source>
</evidence>
<dbReference type="EMBL" id="BMAT01008665">
    <property type="protein sequence ID" value="GFR90346.1"/>
    <property type="molecule type" value="Genomic_DNA"/>
</dbReference>
<evidence type="ECO:0000313" key="3">
    <source>
        <dbReference type="Proteomes" id="UP000762676"/>
    </source>
</evidence>
<protein>
    <submittedName>
        <fullName evidence="2">Uncharacterized protein</fullName>
    </submittedName>
</protein>
<proteinExistence type="predicted"/>
<feature type="region of interest" description="Disordered" evidence="1">
    <location>
        <begin position="57"/>
        <end position="90"/>
    </location>
</feature>